<dbReference type="EC" id="4.2.99.20" evidence="3"/>
<dbReference type="NCBIfam" id="TIGR03695">
    <property type="entry name" value="menH_SHCHC"/>
    <property type="match status" value="1"/>
</dbReference>
<accession>A0A8J8CM39</accession>
<dbReference type="Gene3D" id="3.40.50.1820">
    <property type="entry name" value="alpha/beta hydrolase"/>
    <property type="match status" value="1"/>
</dbReference>
<evidence type="ECO:0000259" key="4">
    <source>
        <dbReference type="Pfam" id="PF00561"/>
    </source>
</evidence>
<protein>
    <recommendedName>
        <fullName evidence="3">Putative 2-succinyl-6-hydroxy-2,4-cyclohexadiene-1-carboxylate synthase</fullName>
        <shortName evidence="3">SHCHC synthase</shortName>
        <ecNumber evidence="3">4.2.99.20</ecNumber>
    </recommendedName>
</protein>
<dbReference type="Pfam" id="PF00561">
    <property type="entry name" value="Abhydrolase_1"/>
    <property type="match status" value="1"/>
</dbReference>
<comment type="catalytic activity">
    <reaction evidence="3">
        <text>5-enolpyruvoyl-6-hydroxy-2-succinyl-cyclohex-3-ene-1-carboxylate = (1R,6R)-6-hydroxy-2-succinyl-cyclohexa-2,4-diene-1-carboxylate + pyruvate</text>
        <dbReference type="Rhea" id="RHEA:25597"/>
        <dbReference type="ChEBI" id="CHEBI:15361"/>
        <dbReference type="ChEBI" id="CHEBI:58689"/>
        <dbReference type="ChEBI" id="CHEBI:58818"/>
        <dbReference type="EC" id="4.2.99.20"/>
    </reaction>
</comment>
<comment type="pathway">
    <text evidence="3">Cofactor biosynthesis; phylloquinone biosynthesis.</text>
</comment>
<gene>
    <name evidence="3 5" type="primary">menH</name>
    <name evidence="5" type="ORF">GS601_13790</name>
</gene>
<keyword evidence="1" id="KW-0474">Menaquinone biosynthesis</keyword>
<dbReference type="InterPro" id="IPR022485">
    <property type="entry name" value="SHCHC_synthase_MenH"/>
</dbReference>
<dbReference type="InterPro" id="IPR000073">
    <property type="entry name" value="AB_hydrolase_1"/>
</dbReference>
<evidence type="ECO:0000313" key="6">
    <source>
        <dbReference type="Proteomes" id="UP000646053"/>
    </source>
</evidence>
<evidence type="ECO:0000313" key="5">
    <source>
        <dbReference type="EMBL" id="NDJ18350.1"/>
    </source>
</evidence>
<reference evidence="5" key="1">
    <citation type="submission" date="2019-12" db="EMBL/GenBank/DDBJ databases">
        <title>High-Quality draft genome sequences of three cyanobacteria isolated from the limestone walls of the Old Cathedral of Coimbra.</title>
        <authorList>
            <person name="Tiago I."/>
            <person name="Soares F."/>
            <person name="Portugal A."/>
        </authorList>
    </citation>
    <scope>NUCLEOTIDE SEQUENCE</scope>
    <source>
        <strain evidence="5">A</strain>
    </source>
</reference>
<dbReference type="UniPathway" id="UPA00995"/>
<dbReference type="GO" id="GO:0042372">
    <property type="term" value="P:phylloquinone biosynthetic process"/>
    <property type="evidence" value="ECO:0007669"/>
    <property type="project" value="UniProtKB-UniRule"/>
</dbReference>
<evidence type="ECO:0000256" key="1">
    <source>
        <dbReference type="ARBA" id="ARBA00022428"/>
    </source>
</evidence>
<dbReference type="GO" id="GO:0070205">
    <property type="term" value="F:2-succinyl-6-hydroxy-2,4-cyclohexadiene-1-carboxylate synthase activity"/>
    <property type="evidence" value="ECO:0007669"/>
    <property type="project" value="UniProtKB-UniRule"/>
</dbReference>
<dbReference type="EMBL" id="WVIE01000015">
    <property type="protein sequence ID" value="NDJ18350.1"/>
    <property type="molecule type" value="Genomic_DNA"/>
</dbReference>
<comment type="caution">
    <text evidence="5">The sequence shown here is derived from an EMBL/GenBank/DDBJ whole genome shotgun (WGS) entry which is preliminary data.</text>
</comment>
<dbReference type="SUPFAM" id="SSF53474">
    <property type="entry name" value="alpha/beta-Hydrolases"/>
    <property type="match status" value="1"/>
</dbReference>
<comment type="subunit">
    <text evidence="3">Monomer.</text>
</comment>
<organism evidence="5 6">
    <name type="scientific">Myxacorys almedinensis A</name>
    <dbReference type="NCBI Taxonomy" id="2690445"/>
    <lineage>
        <taxon>Bacteria</taxon>
        <taxon>Bacillati</taxon>
        <taxon>Cyanobacteriota</taxon>
        <taxon>Cyanophyceae</taxon>
        <taxon>Leptolyngbyales</taxon>
        <taxon>Leptolyngbyaceae</taxon>
        <taxon>Myxacorys</taxon>
        <taxon>Myxacorys almedinensis</taxon>
    </lineage>
</organism>
<dbReference type="PANTHER" id="PTHR42916">
    <property type="entry name" value="2-SUCCINYL-5-ENOLPYRUVYL-6-HYDROXY-3-CYCLOHEXENE-1-CARBOXYLATE SYNTHASE"/>
    <property type="match status" value="1"/>
</dbReference>
<comment type="function">
    <text evidence="3">Catalyzes a proton abstraction reaction that results in 2,5-elimination of pyruvate from 2-succinyl-5-enolpyruvyl-6-hydroxy-3-cyclohexene-1-carboxylate (SEPHCHC) and the formation of 2-succinyl-6-hydroxy-2,4-cyclohexadiene-1-carboxylate (SHCHC).</text>
</comment>
<feature type="domain" description="AB hydrolase-1" evidence="4">
    <location>
        <begin position="19"/>
        <end position="252"/>
    </location>
</feature>
<keyword evidence="2 3" id="KW-0456">Lyase</keyword>
<evidence type="ECO:0000256" key="2">
    <source>
        <dbReference type="ARBA" id="ARBA00023239"/>
    </source>
</evidence>
<dbReference type="Proteomes" id="UP000646053">
    <property type="component" value="Unassembled WGS sequence"/>
</dbReference>
<keyword evidence="6" id="KW-1185">Reference proteome</keyword>
<dbReference type="HAMAP" id="MF_01660">
    <property type="entry name" value="MenH"/>
    <property type="match status" value="1"/>
</dbReference>
<proteinExistence type="inferred from homology"/>
<comment type="pathway">
    <text evidence="3">Quinol/quinone metabolism; 1,4-dihydroxy-2-naphthoate biosynthesis; 1,4-dihydroxy-2-naphthoate from chorismate: step 3/7.</text>
</comment>
<comment type="similarity">
    <text evidence="3">Belongs to the AB hydrolase superfamily. MenH family.</text>
</comment>
<name>A0A8J8CM39_9CYAN</name>
<dbReference type="GO" id="GO:0009234">
    <property type="term" value="P:menaquinone biosynthetic process"/>
    <property type="evidence" value="ECO:0007669"/>
    <property type="project" value="UniProtKB-UniRule"/>
</dbReference>
<evidence type="ECO:0000256" key="3">
    <source>
        <dbReference type="HAMAP-Rule" id="MF_01660"/>
    </source>
</evidence>
<dbReference type="InterPro" id="IPR029058">
    <property type="entry name" value="AB_hydrolase_fold"/>
</dbReference>
<dbReference type="AlphaFoldDB" id="A0A8J8CM39"/>
<dbReference type="UniPathway" id="UPA01057">
    <property type="reaction ID" value="UER00900"/>
</dbReference>
<sequence length="272" mass="30386">MGLVSDLLHYTLDGDRTLPIVVFLHGFLGSSEEFDPVVSLLAGRFCCLRIDLPGHGKTQVAGGEECYAIAPTARAIIRLLDHLAMPPTYLMGYSMGGRLALYLALHYDARFPKVMLESASPGLKTEAERVARRHHDFALAQRLETDFAGFLAEWYEQPLFRSLKQHPQFETMIQNRLKNDPATLATSLRCMGTGMQPSLWQQLSRHQSPVLGVVGACDRKFITIYQEMAMLCSTLHVAISPDTGHNVHLENPEFMASCIQSFFCDRDPLICS</sequence>
<dbReference type="PANTHER" id="PTHR42916:SF1">
    <property type="entry name" value="PROTEIN PHYLLO, CHLOROPLASTIC"/>
    <property type="match status" value="1"/>
</dbReference>